<evidence type="ECO:0000313" key="2">
    <source>
        <dbReference type="Proteomes" id="UP000199672"/>
    </source>
</evidence>
<accession>A0A1I1X277</accession>
<organism evidence="1 2">
    <name type="scientific">Flavobacterium phragmitis</name>
    <dbReference type="NCBI Taxonomy" id="739143"/>
    <lineage>
        <taxon>Bacteria</taxon>
        <taxon>Pseudomonadati</taxon>
        <taxon>Bacteroidota</taxon>
        <taxon>Flavobacteriia</taxon>
        <taxon>Flavobacteriales</taxon>
        <taxon>Flavobacteriaceae</taxon>
        <taxon>Flavobacterium</taxon>
    </lineage>
</organism>
<dbReference type="Proteomes" id="UP000199672">
    <property type="component" value="Unassembled WGS sequence"/>
</dbReference>
<gene>
    <name evidence="1" type="ORF">SAMN05216297_11825</name>
</gene>
<keyword evidence="2" id="KW-1185">Reference proteome</keyword>
<dbReference type="STRING" id="739143.SAMN05216297_11825"/>
<protein>
    <submittedName>
        <fullName evidence="1">Uncharacterized protein</fullName>
    </submittedName>
</protein>
<dbReference type="EMBL" id="FOMH01000018">
    <property type="protein sequence ID" value="SFE01496.1"/>
    <property type="molecule type" value="Genomic_DNA"/>
</dbReference>
<dbReference type="RefSeq" id="WP_091498614.1">
    <property type="nucleotide sequence ID" value="NZ_FOMH01000018.1"/>
</dbReference>
<dbReference type="OrthoDB" id="851151at2"/>
<evidence type="ECO:0000313" key="1">
    <source>
        <dbReference type="EMBL" id="SFE01496.1"/>
    </source>
</evidence>
<dbReference type="AlphaFoldDB" id="A0A1I1X277"/>
<name>A0A1I1X277_9FLAO</name>
<proteinExistence type="predicted"/>
<sequence length="96" mass="11588">MTILKDLDGLGFSDLSYRSTRMRLRNDDYKGPPIFYMLFLPEHKLGKFYTKNGYKKEVEKFKKLIQSDMQNIEGFIKRWHELYIPFKTDWEGNTLI</sequence>
<reference evidence="2" key="1">
    <citation type="submission" date="2016-10" db="EMBL/GenBank/DDBJ databases">
        <authorList>
            <person name="Varghese N."/>
            <person name="Submissions S."/>
        </authorList>
    </citation>
    <scope>NUCLEOTIDE SEQUENCE [LARGE SCALE GENOMIC DNA]</scope>
    <source>
        <strain evidence="2">CGMCC 1.10370</strain>
    </source>
</reference>